<dbReference type="PANTHER" id="PTHR31170">
    <property type="entry name" value="BNAC04G53230D PROTEIN"/>
    <property type="match status" value="1"/>
</dbReference>
<proteinExistence type="predicted"/>
<reference evidence="1" key="1">
    <citation type="submission" date="2023-08" db="EMBL/GenBank/DDBJ databases">
        <title>A de novo genome assembly of Solanum verrucosum Schlechtendal, a Mexican diploid species geographically isolated from the other diploid A-genome species in potato relatives.</title>
        <authorList>
            <person name="Hosaka K."/>
        </authorList>
    </citation>
    <scope>NUCLEOTIDE SEQUENCE</scope>
    <source>
        <tissue evidence="1">Young leaves</tissue>
    </source>
</reference>
<dbReference type="AlphaFoldDB" id="A0AAF0TRF5"/>
<sequence length="135" mass="16123">MFEDLDKSSFKSSTIFKVNVRLRESNPDAYTPKMVSIGPYHRKNAQLGPREKYKLLYLRRFLQRKEGLDVQRCIKLLEREEEDALMCYEDIKDLDSHEFCKMLLLDGCFVVEFLREHCQMWPGGEENIIDFVDYK</sequence>
<name>A0AAF0TRF5_SOLVR</name>
<dbReference type="EMBL" id="CP133615">
    <property type="protein sequence ID" value="WMV23170.1"/>
    <property type="molecule type" value="Genomic_DNA"/>
</dbReference>
<gene>
    <name evidence="1" type="ORF">MTR67_016555</name>
</gene>
<keyword evidence="2" id="KW-1185">Reference proteome</keyword>
<dbReference type="Pfam" id="PF03140">
    <property type="entry name" value="DUF247"/>
    <property type="match status" value="1"/>
</dbReference>
<evidence type="ECO:0000313" key="1">
    <source>
        <dbReference type="EMBL" id="WMV23170.1"/>
    </source>
</evidence>
<accession>A0AAF0TRF5</accession>
<evidence type="ECO:0000313" key="2">
    <source>
        <dbReference type="Proteomes" id="UP001234989"/>
    </source>
</evidence>
<protein>
    <submittedName>
        <fullName evidence="1">Uncharacterized protein</fullName>
    </submittedName>
</protein>
<organism evidence="1 2">
    <name type="scientific">Solanum verrucosum</name>
    <dbReference type="NCBI Taxonomy" id="315347"/>
    <lineage>
        <taxon>Eukaryota</taxon>
        <taxon>Viridiplantae</taxon>
        <taxon>Streptophyta</taxon>
        <taxon>Embryophyta</taxon>
        <taxon>Tracheophyta</taxon>
        <taxon>Spermatophyta</taxon>
        <taxon>Magnoliopsida</taxon>
        <taxon>eudicotyledons</taxon>
        <taxon>Gunneridae</taxon>
        <taxon>Pentapetalae</taxon>
        <taxon>asterids</taxon>
        <taxon>lamiids</taxon>
        <taxon>Solanales</taxon>
        <taxon>Solanaceae</taxon>
        <taxon>Solanoideae</taxon>
        <taxon>Solaneae</taxon>
        <taxon>Solanum</taxon>
    </lineage>
</organism>
<dbReference type="Proteomes" id="UP001234989">
    <property type="component" value="Chromosome 4"/>
</dbReference>
<dbReference type="InterPro" id="IPR004158">
    <property type="entry name" value="DUF247_pln"/>
</dbReference>
<dbReference type="PANTHER" id="PTHR31170:SF25">
    <property type="entry name" value="BNAA09G04570D PROTEIN"/>
    <property type="match status" value="1"/>
</dbReference>